<evidence type="ECO:0000256" key="1">
    <source>
        <dbReference type="ARBA" id="ARBA00022475"/>
    </source>
</evidence>
<evidence type="ECO:0000256" key="3">
    <source>
        <dbReference type="ARBA" id="ARBA00022670"/>
    </source>
</evidence>
<dbReference type="RefSeq" id="WP_158360195.1">
    <property type="nucleotide sequence ID" value="NZ_JAOQJF010000048.1"/>
</dbReference>
<evidence type="ECO:0000256" key="8">
    <source>
        <dbReference type="SAM" id="Phobius"/>
    </source>
</evidence>
<feature type="transmembrane region" description="Helical" evidence="8">
    <location>
        <begin position="82"/>
        <end position="101"/>
    </location>
</feature>
<evidence type="ECO:0000256" key="6">
    <source>
        <dbReference type="ARBA" id="ARBA00022989"/>
    </source>
</evidence>
<keyword evidence="4 8" id="KW-0812">Transmembrane</keyword>
<dbReference type="SMART" id="SM00793">
    <property type="entry name" value="AgrB"/>
    <property type="match status" value="1"/>
</dbReference>
<name>A0ABT2V332_9FIRM</name>
<sequence length="217" mass="24695">MYFKDKRLSPLQRDYNYFINEFEGKMLSKAAEQCTEYLIKYNKITEQQKSIYKYGFELLVSTAVCIGAILVCGILGGYGKEAIIFLLSFIPIRITAGGYHAGSYGRCFIMTNAIAAGCIMIAEWMHSIGNRCVNAVAFVMGAGAVWYIWKNAPIIPRRYQGKTARYEINRIYSHRILWIQGSSCLIYWFVGNERGYLIAVTSFIVAIMMEMAKRGEN</sequence>
<keyword evidence="1" id="KW-1003">Cell membrane</keyword>
<evidence type="ECO:0000256" key="5">
    <source>
        <dbReference type="ARBA" id="ARBA00022801"/>
    </source>
</evidence>
<evidence type="ECO:0000313" key="9">
    <source>
        <dbReference type="EMBL" id="MCU6801295.1"/>
    </source>
</evidence>
<keyword evidence="2" id="KW-0673">Quorum sensing</keyword>
<accession>A0ABT2V332</accession>
<keyword evidence="5" id="KW-0378">Hydrolase</keyword>
<evidence type="ECO:0000256" key="4">
    <source>
        <dbReference type="ARBA" id="ARBA00022692"/>
    </source>
</evidence>
<keyword evidence="3" id="KW-0645">Protease</keyword>
<dbReference type="Proteomes" id="UP001652395">
    <property type="component" value="Unassembled WGS sequence"/>
</dbReference>
<feature type="transmembrane region" description="Helical" evidence="8">
    <location>
        <begin position="133"/>
        <end position="150"/>
    </location>
</feature>
<evidence type="ECO:0000313" key="10">
    <source>
        <dbReference type="Proteomes" id="UP001652395"/>
    </source>
</evidence>
<proteinExistence type="predicted"/>
<keyword evidence="6 8" id="KW-1133">Transmembrane helix</keyword>
<feature type="transmembrane region" description="Helical" evidence="8">
    <location>
        <begin position="54"/>
        <end position="76"/>
    </location>
</feature>
<keyword evidence="10" id="KW-1185">Reference proteome</keyword>
<dbReference type="EMBL" id="JAOQJF010000048">
    <property type="protein sequence ID" value="MCU6801295.1"/>
    <property type="molecule type" value="Genomic_DNA"/>
</dbReference>
<organism evidence="9 10">
    <name type="scientific">Alitiscatomonas aceti</name>
    <dbReference type="NCBI Taxonomy" id="2981724"/>
    <lineage>
        <taxon>Bacteria</taxon>
        <taxon>Bacillati</taxon>
        <taxon>Bacillota</taxon>
        <taxon>Clostridia</taxon>
        <taxon>Lachnospirales</taxon>
        <taxon>Lachnospiraceae</taxon>
        <taxon>Alitiscatomonas</taxon>
    </lineage>
</organism>
<protein>
    <submittedName>
        <fullName evidence="9">Accessory gene regulator B family protein</fullName>
    </submittedName>
</protein>
<evidence type="ECO:0000256" key="7">
    <source>
        <dbReference type="ARBA" id="ARBA00023136"/>
    </source>
</evidence>
<comment type="caution">
    <text evidence="9">The sequence shown here is derived from an EMBL/GenBank/DDBJ whole genome shotgun (WGS) entry which is preliminary data.</text>
</comment>
<reference evidence="9 10" key="1">
    <citation type="journal article" date="2021" name="ISME Commun">
        <title>Automated analysis of genomic sequences facilitates high-throughput and comprehensive description of bacteria.</title>
        <authorList>
            <person name="Hitch T.C.A."/>
        </authorList>
    </citation>
    <scope>NUCLEOTIDE SEQUENCE [LARGE SCALE GENOMIC DNA]</scope>
    <source>
        <strain evidence="10">f_CCE</strain>
    </source>
</reference>
<keyword evidence="7 8" id="KW-0472">Membrane</keyword>
<feature type="transmembrane region" description="Helical" evidence="8">
    <location>
        <begin position="196"/>
        <end position="212"/>
    </location>
</feature>
<gene>
    <name evidence="9" type="ORF">OCV69_15415</name>
</gene>
<dbReference type="Pfam" id="PF04647">
    <property type="entry name" value="AgrB"/>
    <property type="match status" value="1"/>
</dbReference>
<evidence type="ECO:0000256" key="2">
    <source>
        <dbReference type="ARBA" id="ARBA00022654"/>
    </source>
</evidence>
<dbReference type="InterPro" id="IPR006741">
    <property type="entry name" value="AgrB"/>
</dbReference>